<keyword evidence="5" id="KW-1185">Reference proteome</keyword>
<feature type="region of interest" description="Disordered" evidence="1">
    <location>
        <begin position="485"/>
        <end position="504"/>
    </location>
</feature>
<feature type="transmembrane region" description="Helical" evidence="2">
    <location>
        <begin position="244"/>
        <end position="271"/>
    </location>
</feature>
<evidence type="ECO:0000313" key="4">
    <source>
        <dbReference type="EMBL" id="BBZ35910.1"/>
    </source>
</evidence>
<evidence type="ECO:0000259" key="3">
    <source>
        <dbReference type="Pfam" id="PF25592"/>
    </source>
</evidence>
<feature type="transmembrane region" description="Helical" evidence="2">
    <location>
        <begin position="128"/>
        <end position="147"/>
    </location>
</feature>
<feature type="transmembrane region" description="Helical" evidence="2">
    <location>
        <begin position="96"/>
        <end position="116"/>
    </location>
</feature>
<dbReference type="Proteomes" id="UP000466931">
    <property type="component" value="Chromosome"/>
</dbReference>
<keyword evidence="2" id="KW-0472">Membrane</keyword>
<keyword evidence="2" id="KW-0812">Transmembrane</keyword>
<protein>
    <recommendedName>
        <fullName evidence="3">DUF7937 domain-containing protein</fullName>
    </recommendedName>
</protein>
<feature type="transmembrane region" description="Helical" evidence="2">
    <location>
        <begin position="278"/>
        <end position="303"/>
    </location>
</feature>
<reference evidence="4" key="2">
    <citation type="submission" date="2020-02" db="EMBL/GenBank/DDBJ databases">
        <authorList>
            <person name="Matsumoto Y."/>
            <person name="Motooka D."/>
            <person name="Nakamura S."/>
        </authorList>
    </citation>
    <scope>NUCLEOTIDE SEQUENCE</scope>
    <source>
        <strain evidence="4">JCM 13671</strain>
    </source>
</reference>
<feature type="transmembrane region" description="Helical" evidence="2">
    <location>
        <begin position="199"/>
        <end position="218"/>
    </location>
</feature>
<feature type="transmembrane region" description="Helical" evidence="2">
    <location>
        <begin position="393"/>
        <end position="417"/>
    </location>
</feature>
<gene>
    <name evidence="4" type="ORF">MCNF_45150</name>
</gene>
<keyword evidence="2" id="KW-1133">Transmembrane helix</keyword>
<feature type="transmembrane region" description="Helical" evidence="2">
    <location>
        <begin position="57"/>
        <end position="76"/>
    </location>
</feature>
<feature type="transmembrane region" description="Helical" evidence="2">
    <location>
        <begin position="17"/>
        <end position="36"/>
    </location>
</feature>
<evidence type="ECO:0000313" key="5">
    <source>
        <dbReference type="Proteomes" id="UP000466931"/>
    </source>
</evidence>
<proteinExistence type="predicted"/>
<reference evidence="4" key="1">
    <citation type="journal article" date="2019" name="Emerg. Microbes Infect.">
        <title>Comprehensive subspecies identification of 175 nontuberculous mycobacteria species based on 7547 genomic profiles.</title>
        <authorList>
            <person name="Matsumoto Y."/>
            <person name="Kinjo T."/>
            <person name="Motooka D."/>
            <person name="Nabeya D."/>
            <person name="Jung N."/>
            <person name="Uechi K."/>
            <person name="Horii T."/>
            <person name="Iida T."/>
            <person name="Fujita J."/>
            <person name="Nakamura S."/>
        </authorList>
    </citation>
    <scope>NUCLEOTIDE SEQUENCE [LARGE SCALE GENOMIC DNA]</scope>
    <source>
        <strain evidence="4">JCM 13671</strain>
    </source>
</reference>
<evidence type="ECO:0000256" key="2">
    <source>
        <dbReference type="SAM" id="Phobius"/>
    </source>
</evidence>
<dbReference type="AlphaFoldDB" id="A0A7I7Y2K1"/>
<feature type="transmembrane region" description="Helical" evidence="2">
    <location>
        <begin position="167"/>
        <end position="187"/>
    </location>
</feature>
<organism evidence="4 5">
    <name type="scientific">Mycolicibacterium confluentis</name>
    <dbReference type="NCBI Taxonomy" id="28047"/>
    <lineage>
        <taxon>Bacteria</taxon>
        <taxon>Bacillati</taxon>
        <taxon>Actinomycetota</taxon>
        <taxon>Actinomycetes</taxon>
        <taxon>Mycobacteriales</taxon>
        <taxon>Mycobacteriaceae</taxon>
        <taxon>Mycolicibacterium</taxon>
    </lineage>
</organism>
<feature type="transmembrane region" description="Helical" evidence="2">
    <location>
        <begin position="309"/>
        <end position="331"/>
    </location>
</feature>
<evidence type="ECO:0000256" key="1">
    <source>
        <dbReference type="SAM" id="MobiDB-lite"/>
    </source>
</evidence>
<name>A0A7I7Y2K1_9MYCO</name>
<accession>A0A7I7Y2K1</accession>
<feature type="domain" description="DUF7937" evidence="3">
    <location>
        <begin position="2"/>
        <end position="412"/>
    </location>
</feature>
<dbReference type="InterPro" id="IPR057697">
    <property type="entry name" value="DUF7937"/>
</dbReference>
<feature type="transmembrane region" description="Helical" evidence="2">
    <location>
        <begin position="343"/>
        <end position="366"/>
    </location>
</feature>
<sequence length="504" mass="51657">MLPWNIRFGVGIAGSNAWVFALLVVVTLVSLVALVLSHAGGGRATHADSDRVNRLRLVLNVPYLALAVGFLGWAVVQSFSTGGTADVPPGVGPGVWIGLAGALLAAQPVFSEGAVLDTAPSASGVCRTIGFTALALTVVAVLANLYWRTRFVVPNIGDADTGVQNLVVAVAAVLYGVVALLPVIVTARWIVSSNAAGRLATTLLAATVAAAGVFVWVLPVGRDLDAFHGIAQSASTVGVGFEAYLAWTAAAAIIGGGVVLAATSAGGAALWRAAARKCLVLIAVWCGGTAVLRIADLMVSAVLDLPDPPYIGAALMAFDLATALLAMWLYVNTSRRVAVPRLLVALLYGILFALTVCRVILGVALVPRVPPLNPALITDVYGNTLAQQITSTFDVALCALGFALLAIALVTSSTVAATPVRHRPTPSPTPQTDRAADWAAPTTVLAAPAAQEGPATVRIFRPEQESELGAPDRVADVLAQSTQRFAAGTTYGSTNPSGSPSSDQ</sequence>
<dbReference type="Pfam" id="PF25592">
    <property type="entry name" value="DUF7937"/>
    <property type="match status" value="1"/>
</dbReference>
<dbReference type="EMBL" id="AP022612">
    <property type="protein sequence ID" value="BBZ35910.1"/>
    <property type="molecule type" value="Genomic_DNA"/>
</dbReference>